<dbReference type="AlphaFoldDB" id="A0A4S2JQ30"/>
<keyword evidence="3" id="KW-0233">DNA recombination</keyword>
<dbReference type="Pfam" id="PF04098">
    <property type="entry name" value="Rad52_Rad22"/>
    <property type="match status" value="1"/>
</dbReference>
<dbReference type="Gene3D" id="3.30.390.80">
    <property type="entry name" value="DNA repair protein Rad52/59/22"/>
    <property type="match status" value="1"/>
</dbReference>
<proteinExistence type="inferred from homology"/>
<dbReference type="PANTHER" id="PTHR12132">
    <property type="entry name" value="DNA REPAIR AND RECOMBINATION PROTEIN RAD52, RAD59"/>
    <property type="match status" value="1"/>
</dbReference>
<keyword evidence="6" id="KW-1185">Reference proteome</keyword>
<dbReference type="InterPro" id="IPR041247">
    <property type="entry name" value="Rad52_fam"/>
</dbReference>
<evidence type="ECO:0000256" key="3">
    <source>
        <dbReference type="ARBA" id="ARBA00023172"/>
    </source>
</evidence>
<dbReference type="GO" id="GO:0006312">
    <property type="term" value="P:mitotic recombination"/>
    <property type="evidence" value="ECO:0007669"/>
    <property type="project" value="TreeGrafter"/>
</dbReference>
<name>A0A4S2JQ30_9HYME</name>
<evidence type="ECO:0000256" key="4">
    <source>
        <dbReference type="ARBA" id="ARBA00023204"/>
    </source>
</evidence>
<dbReference type="InterPro" id="IPR042525">
    <property type="entry name" value="Rad52_Rad59_Rad22_sf"/>
</dbReference>
<dbReference type="Proteomes" id="UP000310200">
    <property type="component" value="Unassembled WGS sequence"/>
</dbReference>
<dbReference type="GO" id="GO:0000724">
    <property type="term" value="P:double-strand break repair via homologous recombination"/>
    <property type="evidence" value="ECO:0007669"/>
    <property type="project" value="TreeGrafter"/>
</dbReference>
<dbReference type="STRING" id="300112.A0A4S2JQ30"/>
<dbReference type="PANTHER" id="PTHR12132:SF1">
    <property type="entry name" value="DNA REPAIR PROTEIN RAD52 HOMOLOG"/>
    <property type="match status" value="1"/>
</dbReference>
<feature type="non-terminal residue" evidence="5">
    <location>
        <position position="207"/>
    </location>
</feature>
<evidence type="ECO:0000256" key="2">
    <source>
        <dbReference type="ARBA" id="ARBA00022763"/>
    </source>
</evidence>
<dbReference type="SUPFAM" id="SSF54768">
    <property type="entry name" value="dsRNA-binding domain-like"/>
    <property type="match status" value="2"/>
</dbReference>
<accession>A0A4S2JQ30</accession>
<keyword evidence="4" id="KW-0234">DNA repair</keyword>
<dbReference type="EMBL" id="QBLH01003663">
    <property type="protein sequence ID" value="TGZ36907.1"/>
    <property type="molecule type" value="Genomic_DNA"/>
</dbReference>
<gene>
    <name evidence="5" type="ORF">DBV15_12371</name>
</gene>
<evidence type="ECO:0000256" key="1">
    <source>
        <dbReference type="ARBA" id="ARBA00006638"/>
    </source>
</evidence>
<comment type="similarity">
    <text evidence="1">Belongs to the RAD52 family.</text>
</comment>
<keyword evidence="2" id="KW-0227">DNA damage</keyword>
<sequence length="207" mass="23251">MFATTEPMDLAADFPDLISAANKVFGEGKWNHTVVSQTLDFEDANYDALNDPRVYHTGCVSFVKVQLENGNFHEDVGYFKAEEFTQGLSIYNARIGSAVNALRRVLLSFGEKIDKELQRQVIPKQVSDIKRNATQSLEPMDLIAELPDLISAANKVFGEGNWRHTVVKQILGKKYTVRGAEYHADCVSYVKVQLKNENFHVDVGYCS</sequence>
<reference evidence="5 6" key="1">
    <citation type="journal article" date="2019" name="Philos. Trans. R. Soc. Lond., B, Biol. Sci.">
        <title>Ant behaviour and brain gene expression of defending hosts depend on the ecological success of the intruding social parasite.</title>
        <authorList>
            <person name="Kaur R."/>
            <person name="Stoldt M."/>
            <person name="Jongepier E."/>
            <person name="Feldmeyer B."/>
            <person name="Menzel F."/>
            <person name="Bornberg-Bauer E."/>
            <person name="Foitzik S."/>
        </authorList>
    </citation>
    <scope>NUCLEOTIDE SEQUENCE [LARGE SCALE GENOMIC DNA]</scope>
    <source>
        <tissue evidence="5">Whole body</tissue>
    </source>
</reference>
<comment type="caution">
    <text evidence="5">The sequence shown here is derived from an EMBL/GenBank/DDBJ whole genome shotgun (WGS) entry which is preliminary data.</text>
</comment>
<evidence type="ECO:0000313" key="5">
    <source>
        <dbReference type="EMBL" id="TGZ36907.1"/>
    </source>
</evidence>
<dbReference type="InterPro" id="IPR007232">
    <property type="entry name" value="Rad52_Rad59_Rad22"/>
</dbReference>
<organism evidence="5 6">
    <name type="scientific">Temnothorax longispinosus</name>
    <dbReference type="NCBI Taxonomy" id="300112"/>
    <lineage>
        <taxon>Eukaryota</taxon>
        <taxon>Metazoa</taxon>
        <taxon>Ecdysozoa</taxon>
        <taxon>Arthropoda</taxon>
        <taxon>Hexapoda</taxon>
        <taxon>Insecta</taxon>
        <taxon>Pterygota</taxon>
        <taxon>Neoptera</taxon>
        <taxon>Endopterygota</taxon>
        <taxon>Hymenoptera</taxon>
        <taxon>Apocrita</taxon>
        <taxon>Aculeata</taxon>
        <taxon>Formicoidea</taxon>
        <taxon>Formicidae</taxon>
        <taxon>Myrmicinae</taxon>
        <taxon>Temnothorax</taxon>
    </lineage>
</organism>
<protein>
    <submittedName>
        <fullName evidence="5">Dna repair protein rad52-like protein</fullName>
    </submittedName>
</protein>
<dbReference type="GO" id="GO:0005634">
    <property type="term" value="C:nucleus"/>
    <property type="evidence" value="ECO:0007669"/>
    <property type="project" value="TreeGrafter"/>
</dbReference>
<dbReference type="GO" id="GO:0045002">
    <property type="term" value="P:double-strand break repair via single-strand annealing"/>
    <property type="evidence" value="ECO:0007669"/>
    <property type="project" value="TreeGrafter"/>
</dbReference>
<evidence type="ECO:0000313" key="6">
    <source>
        <dbReference type="Proteomes" id="UP000310200"/>
    </source>
</evidence>